<organism evidence="8 9">
    <name type="scientific">Lonepinella koalarum</name>
    <dbReference type="NCBI Taxonomy" id="53417"/>
    <lineage>
        <taxon>Bacteria</taxon>
        <taxon>Pseudomonadati</taxon>
        <taxon>Pseudomonadota</taxon>
        <taxon>Gammaproteobacteria</taxon>
        <taxon>Pasteurellales</taxon>
        <taxon>Pasteurellaceae</taxon>
        <taxon>Lonepinella</taxon>
    </lineage>
</organism>
<dbReference type="GO" id="GO:0034213">
    <property type="term" value="P:quinolinate catabolic process"/>
    <property type="evidence" value="ECO:0007669"/>
    <property type="project" value="TreeGrafter"/>
</dbReference>
<dbReference type="FunFam" id="3.20.20.70:FF:000030">
    <property type="entry name" value="Nicotinate-nucleotide pyrophosphorylase, carboxylating"/>
    <property type="match status" value="1"/>
</dbReference>
<dbReference type="SUPFAM" id="SSF54675">
    <property type="entry name" value="Nicotinate/Quinolinate PRTase N-terminal domain-like"/>
    <property type="match status" value="1"/>
</dbReference>
<dbReference type="EMBL" id="SMGJ01000003">
    <property type="protein sequence ID" value="TCK69838.1"/>
    <property type="molecule type" value="Genomic_DNA"/>
</dbReference>
<evidence type="ECO:0000259" key="7">
    <source>
        <dbReference type="Pfam" id="PF02749"/>
    </source>
</evidence>
<accession>A0A4R1KX09</accession>
<dbReference type="InterPro" id="IPR036068">
    <property type="entry name" value="Nicotinate_pribotase-like_C"/>
</dbReference>
<dbReference type="Gene3D" id="3.20.20.70">
    <property type="entry name" value="Aldolase class I"/>
    <property type="match status" value="1"/>
</dbReference>
<dbReference type="Pfam" id="PF02749">
    <property type="entry name" value="QRPTase_N"/>
    <property type="match status" value="1"/>
</dbReference>
<keyword evidence="3 5" id="KW-0328">Glycosyltransferase</keyword>
<dbReference type="InterPro" id="IPR002638">
    <property type="entry name" value="Quinolinate_PRibosylTrfase_C"/>
</dbReference>
<evidence type="ECO:0000256" key="2">
    <source>
        <dbReference type="ARBA" id="ARBA00019205"/>
    </source>
</evidence>
<evidence type="ECO:0000256" key="3">
    <source>
        <dbReference type="ARBA" id="ARBA00022676"/>
    </source>
</evidence>
<name>A0A4R1KX09_9PAST</name>
<dbReference type="CDD" id="cd01573">
    <property type="entry name" value="modD_like"/>
    <property type="match status" value="1"/>
</dbReference>
<comment type="similarity">
    <text evidence="1 5">Belongs to the NadC/ModD family.</text>
</comment>
<dbReference type="InterPro" id="IPR013785">
    <property type="entry name" value="Aldolase_TIM"/>
</dbReference>
<dbReference type="NCBIfam" id="TIGR01334">
    <property type="entry name" value="modD"/>
    <property type="match status" value="1"/>
</dbReference>
<keyword evidence="4 5" id="KW-0808">Transferase</keyword>
<dbReference type="GO" id="GO:0009435">
    <property type="term" value="P:NAD+ biosynthetic process"/>
    <property type="evidence" value="ECO:0007669"/>
    <property type="project" value="InterPro"/>
</dbReference>
<proteinExistence type="inferred from homology"/>
<dbReference type="GO" id="GO:0005737">
    <property type="term" value="C:cytoplasm"/>
    <property type="evidence" value="ECO:0007669"/>
    <property type="project" value="TreeGrafter"/>
</dbReference>
<dbReference type="GO" id="GO:0004514">
    <property type="term" value="F:nicotinate-nucleotide diphosphorylase (carboxylating) activity"/>
    <property type="evidence" value="ECO:0007669"/>
    <property type="project" value="InterPro"/>
</dbReference>
<evidence type="ECO:0000259" key="6">
    <source>
        <dbReference type="Pfam" id="PF01729"/>
    </source>
</evidence>
<protein>
    <recommendedName>
        <fullName evidence="2">Putative pyrophosphorylase ModD</fullName>
    </recommendedName>
</protein>
<dbReference type="SUPFAM" id="SSF51690">
    <property type="entry name" value="Nicotinate/Quinolinate PRTase C-terminal domain-like"/>
    <property type="match status" value="1"/>
</dbReference>
<feature type="domain" description="Quinolinate phosphoribosyl transferase C-terminal" evidence="6">
    <location>
        <begin position="106"/>
        <end position="276"/>
    </location>
</feature>
<evidence type="ECO:0000313" key="8">
    <source>
        <dbReference type="EMBL" id="TCK69838.1"/>
    </source>
</evidence>
<keyword evidence="9" id="KW-1185">Reference proteome</keyword>
<dbReference type="PIRSF" id="PIRSF006250">
    <property type="entry name" value="NadC_ModD"/>
    <property type="match status" value="1"/>
</dbReference>
<dbReference type="RefSeq" id="WP_132301240.1">
    <property type="nucleotide sequence ID" value="NZ_CP170642.1"/>
</dbReference>
<dbReference type="AlphaFoldDB" id="A0A4R1KX09"/>
<dbReference type="PANTHER" id="PTHR32179:SF4">
    <property type="entry name" value="PYROPHOSPHORYLASE MODD-RELATED"/>
    <property type="match status" value="1"/>
</dbReference>
<feature type="domain" description="Quinolinate phosphoribosyl transferase N-terminal" evidence="7">
    <location>
        <begin position="21"/>
        <end position="104"/>
    </location>
</feature>
<evidence type="ECO:0000313" key="9">
    <source>
        <dbReference type="Proteomes" id="UP000295496"/>
    </source>
</evidence>
<gene>
    <name evidence="8" type="ORF">EV692_1047</name>
</gene>
<dbReference type="InterPro" id="IPR022412">
    <property type="entry name" value="Quinolinate_PRibosylTrfase_N"/>
</dbReference>
<reference evidence="8 9" key="1">
    <citation type="submission" date="2019-03" db="EMBL/GenBank/DDBJ databases">
        <title>Genomic Encyclopedia of Type Strains, Phase IV (KMG-IV): sequencing the most valuable type-strain genomes for metagenomic binning, comparative biology and taxonomic classification.</title>
        <authorList>
            <person name="Goeker M."/>
        </authorList>
    </citation>
    <scope>NUCLEOTIDE SEQUENCE [LARGE SCALE GENOMIC DNA]</scope>
    <source>
        <strain evidence="8 9">DSM 10053</strain>
    </source>
</reference>
<dbReference type="PANTHER" id="PTHR32179">
    <property type="entry name" value="NICOTINATE-NUCLEOTIDE PYROPHOSPHORYLASE [CARBOXYLATING]"/>
    <property type="match status" value="1"/>
</dbReference>
<dbReference type="Gene3D" id="3.90.1170.20">
    <property type="entry name" value="Quinolinate phosphoribosyl transferase, N-terminal domain"/>
    <property type="match status" value="1"/>
</dbReference>
<sequence>MIYFSEQELDNFLLEDIYRGDLTTHCLDIGKKSARMSFTRKKAGVVAGINVALRLLTKLHIQANAFVQDGDEVTAGTLLIQAEAQADQLHQAWKVVQLVLEWSCGVAQYTAEMVQNAKAINPNAVVACTRKSIPNTRKLATAAVLAGGGHIHRQGLSETLLVFTNHRNLLDEPENYIDIVATLRQQAPENKITLEADNLAQCQAMLLANPDIIQLDKFSSDDVKAALELKQQLKSNVMLSVAGGVNKNNVADFAKLGIDLFITSAPYYAMPEDIKVMIEKR</sequence>
<dbReference type="InterPro" id="IPR027277">
    <property type="entry name" value="NadC/ModD"/>
</dbReference>
<dbReference type="Pfam" id="PF01729">
    <property type="entry name" value="QRPTase_C"/>
    <property type="match status" value="1"/>
</dbReference>
<dbReference type="InterPro" id="IPR037128">
    <property type="entry name" value="Quinolinate_PRibosylTase_N_sf"/>
</dbReference>
<dbReference type="InterPro" id="IPR006242">
    <property type="entry name" value="ModD"/>
</dbReference>
<dbReference type="Proteomes" id="UP000295496">
    <property type="component" value="Unassembled WGS sequence"/>
</dbReference>
<evidence type="ECO:0000256" key="5">
    <source>
        <dbReference type="PIRNR" id="PIRNR006250"/>
    </source>
</evidence>
<evidence type="ECO:0000256" key="4">
    <source>
        <dbReference type="ARBA" id="ARBA00022679"/>
    </source>
</evidence>
<evidence type="ECO:0000256" key="1">
    <source>
        <dbReference type="ARBA" id="ARBA00009400"/>
    </source>
</evidence>
<comment type="caution">
    <text evidence="8">The sequence shown here is derived from an EMBL/GenBank/DDBJ whole genome shotgun (WGS) entry which is preliminary data.</text>
</comment>